<dbReference type="InterPro" id="IPR004107">
    <property type="entry name" value="Integrase_SAM-like_N"/>
</dbReference>
<dbReference type="GO" id="GO:0015074">
    <property type="term" value="P:DNA integration"/>
    <property type="evidence" value="ECO:0007669"/>
    <property type="project" value="UniProtKB-KW"/>
</dbReference>
<dbReference type="PANTHER" id="PTHR30349">
    <property type="entry name" value="PHAGE INTEGRASE-RELATED"/>
    <property type="match status" value="1"/>
</dbReference>
<dbReference type="OrthoDB" id="9801717at2"/>
<dbReference type="EMBL" id="RBXL01000001">
    <property type="protein sequence ID" value="RKT45498.1"/>
    <property type="molecule type" value="Genomic_DNA"/>
</dbReference>
<dbReference type="SUPFAM" id="SSF56349">
    <property type="entry name" value="DNA breaking-rejoining enzymes"/>
    <property type="match status" value="1"/>
</dbReference>
<feature type="domain" description="Core-binding (CB)" evidence="6">
    <location>
        <begin position="117"/>
        <end position="202"/>
    </location>
</feature>
<dbReference type="PROSITE" id="PS51898">
    <property type="entry name" value="TYR_RECOMBINASE"/>
    <property type="match status" value="1"/>
</dbReference>
<dbReference type="InterPro" id="IPR011010">
    <property type="entry name" value="DNA_brk_join_enz"/>
</dbReference>
<evidence type="ECO:0000313" key="8">
    <source>
        <dbReference type="Proteomes" id="UP000274556"/>
    </source>
</evidence>
<name>A0A495VCF6_9GAMM</name>
<keyword evidence="1" id="KW-0229">DNA integration</keyword>
<dbReference type="AlphaFoldDB" id="A0A495VCF6"/>
<dbReference type="PANTHER" id="PTHR30349:SF90">
    <property type="entry name" value="TYROSINE RECOMBINASE XERD"/>
    <property type="match status" value="1"/>
</dbReference>
<keyword evidence="3" id="KW-0233">DNA recombination</keyword>
<keyword evidence="2 4" id="KW-0238">DNA-binding</keyword>
<evidence type="ECO:0000256" key="4">
    <source>
        <dbReference type="PROSITE-ProRule" id="PRU01248"/>
    </source>
</evidence>
<dbReference type="Gene3D" id="1.10.150.130">
    <property type="match status" value="1"/>
</dbReference>
<reference evidence="7 8" key="1">
    <citation type="submission" date="2018-10" db="EMBL/GenBank/DDBJ databases">
        <title>Genomic Encyclopedia of Archaeal and Bacterial Type Strains, Phase II (KMG-II): from individual species to whole genera.</title>
        <authorList>
            <person name="Goeker M."/>
        </authorList>
    </citation>
    <scope>NUCLEOTIDE SEQUENCE [LARGE SCALE GENOMIC DNA]</scope>
    <source>
        <strain evidence="7 8">DSM 235</strain>
    </source>
</reference>
<accession>A0A495VCF6</accession>
<sequence length="415" mass="46202">MIETLLKRSAVLARYQEAPYAVDRDAFLTSCAQAGYSNAMLKKIAWGLLAVADSIDLSVQISTQDIELAVDRRTHFTRQGTDPQANGSPDTRQLLVRFATQWVRSMGALRSPEGEYSPFTAQCEVFARYLREERGLSSVTIATRRERLVWFFRELNPSRQALCDIVISDIDAFLEAKGKQGWTRASLSALAGSLRSFFTFAEARGWCAPGLAAVIESPRLYAREGLPEGPDWNDVQRLLASCNTDRPVDMRDHAILLLLAMYGLRRGEVAGLSLEDLDWEQDRIQVRRPKQRLAQRYPLQPAVGQAILRYLREVRPRCAERALFLSLLAPIRPLSAASITALVHNRLSRLGLTLAPRGAHCLRHACASHLLASGFTLKQIGDHLGHRAANSTLSYTKVDLAGLRQVADIDLGALR</sequence>
<comment type="caution">
    <text evidence="7">The sequence shown here is derived from an EMBL/GenBank/DDBJ whole genome shotgun (WGS) entry which is preliminary data.</text>
</comment>
<evidence type="ECO:0000259" key="6">
    <source>
        <dbReference type="PROSITE" id="PS51900"/>
    </source>
</evidence>
<dbReference type="InterPro" id="IPR010998">
    <property type="entry name" value="Integrase_recombinase_N"/>
</dbReference>
<evidence type="ECO:0000256" key="2">
    <source>
        <dbReference type="ARBA" id="ARBA00023125"/>
    </source>
</evidence>
<dbReference type="InterPro" id="IPR044068">
    <property type="entry name" value="CB"/>
</dbReference>
<dbReference type="InterPro" id="IPR050090">
    <property type="entry name" value="Tyrosine_recombinase_XerCD"/>
</dbReference>
<dbReference type="GO" id="GO:0006310">
    <property type="term" value="P:DNA recombination"/>
    <property type="evidence" value="ECO:0007669"/>
    <property type="project" value="UniProtKB-KW"/>
</dbReference>
<evidence type="ECO:0000256" key="3">
    <source>
        <dbReference type="ARBA" id="ARBA00023172"/>
    </source>
</evidence>
<protein>
    <submittedName>
        <fullName evidence="7">Site-specific recombinase XerD</fullName>
    </submittedName>
</protein>
<feature type="domain" description="Tyr recombinase" evidence="5">
    <location>
        <begin position="225"/>
        <end position="408"/>
    </location>
</feature>
<evidence type="ECO:0000256" key="1">
    <source>
        <dbReference type="ARBA" id="ARBA00022908"/>
    </source>
</evidence>
<dbReference type="GO" id="GO:0003677">
    <property type="term" value="F:DNA binding"/>
    <property type="evidence" value="ECO:0007669"/>
    <property type="project" value="UniProtKB-UniRule"/>
</dbReference>
<evidence type="ECO:0000313" key="7">
    <source>
        <dbReference type="EMBL" id="RKT45498.1"/>
    </source>
</evidence>
<organism evidence="7 8">
    <name type="scientific">Thiocapsa rosea</name>
    <dbReference type="NCBI Taxonomy" id="69360"/>
    <lineage>
        <taxon>Bacteria</taxon>
        <taxon>Pseudomonadati</taxon>
        <taxon>Pseudomonadota</taxon>
        <taxon>Gammaproteobacteria</taxon>
        <taxon>Chromatiales</taxon>
        <taxon>Chromatiaceae</taxon>
        <taxon>Thiocapsa</taxon>
    </lineage>
</organism>
<evidence type="ECO:0000259" key="5">
    <source>
        <dbReference type="PROSITE" id="PS51898"/>
    </source>
</evidence>
<proteinExistence type="predicted"/>
<keyword evidence="8" id="KW-1185">Reference proteome</keyword>
<dbReference type="Pfam" id="PF00589">
    <property type="entry name" value="Phage_integrase"/>
    <property type="match status" value="1"/>
</dbReference>
<dbReference type="PROSITE" id="PS51900">
    <property type="entry name" value="CB"/>
    <property type="match status" value="1"/>
</dbReference>
<dbReference type="InterPro" id="IPR002104">
    <property type="entry name" value="Integrase_catalytic"/>
</dbReference>
<dbReference type="Pfam" id="PF02899">
    <property type="entry name" value="Phage_int_SAM_1"/>
    <property type="match status" value="1"/>
</dbReference>
<dbReference type="InterPro" id="IPR013762">
    <property type="entry name" value="Integrase-like_cat_sf"/>
</dbReference>
<gene>
    <name evidence="7" type="ORF">BDD21_2959</name>
</gene>
<dbReference type="Gene3D" id="1.10.443.10">
    <property type="entry name" value="Intergrase catalytic core"/>
    <property type="match status" value="1"/>
</dbReference>
<dbReference type="Proteomes" id="UP000274556">
    <property type="component" value="Unassembled WGS sequence"/>
</dbReference>